<dbReference type="SUPFAM" id="SSF81383">
    <property type="entry name" value="F-box domain"/>
    <property type="match status" value="1"/>
</dbReference>
<dbReference type="InterPro" id="IPR050796">
    <property type="entry name" value="SCF_F-box_component"/>
</dbReference>
<accession>A0AAV1A9W0</accession>
<evidence type="ECO:0000313" key="2">
    <source>
        <dbReference type="EMBL" id="CAI8607046.1"/>
    </source>
</evidence>
<dbReference type="SMART" id="SM00256">
    <property type="entry name" value="FBOX"/>
    <property type="match status" value="1"/>
</dbReference>
<dbReference type="Proteomes" id="UP001157006">
    <property type="component" value="Chromosome 4"/>
</dbReference>
<protein>
    <recommendedName>
        <fullName evidence="1">F-box domain-containing protein</fullName>
    </recommendedName>
</protein>
<reference evidence="2 3" key="1">
    <citation type="submission" date="2023-01" db="EMBL/GenBank/DDBJ databases">
        <authorList>
            <person name="Kreplak J."/>
        </authorList>
    </citation>
    <scope>NUCLEOTIDE SEQUENCE [LARGE SCALE GENOMIC DNA]</scope>
</reference>
<feature type="domain" description="F-box" evidence="1">
    <location>
        <begin position="13"/>
        <end position="53"/>
    </location>
</feature>
<gene>
    <name evidence="2" type="ORF">VFH_IV019640</name>
</gene>
<proteinExistence type="predicted"/>
<dbReference type="CDD" id="cd22157">
    <property type="entry name" value="F-box_AtFBW1-like"/>
    <property type="match status" value="1"/>
</dbReference>
<dbReference type="Gene3D" id="1.20.1280.50">
    <property type="match status" value="1"/>
</dbReference>
<dbReference type="PANTHER" id="PTHR31672">
    <property type="entry name" value="BNACNNG10540D PROTEIN"/>
    <property type="match status" value="1"/>
</dbReference>
<organism evidence="2 3">
    <name type="scientific">Vicia faba</name>
    <name type="common">Broad bean</name>
    <name type="synonym">Faba vulgaris</name>
    <dbReference type="NCBI Taxonomy" id="3906"/>
    <lineage>
        <taxon>Eukaryota</taxon>
        <taxon>Viridiplantae</taxon>
        <taxon>Streptophyta</taxon>
        <taxon>Embryophyta</taxon>
        <taxon>Tracheophyta</taxon>
        <taxon>Spermatophyta</taxon>
        <taxon>Magnoliopsida</taxon>
        <taxon>eudicotyledons</taxon>
        <taxon>Gunneridae</taxon>
        <taxon>Pentapetalae</taxon>
        <taxon>rosids</taxon>
        <taxon>fabids</taxon>
        <taxon>Fabales</taxon>
        <taxon>Fabaceae</taxon>
        <taxon>Papilionoideae</taxon>
        <taxon>50 kb inversion clade</taxon>
        <taxon>NPAAA clade</taxon>
        <taxon>Hologalegina</taxon>
        <taxon>IRL clade</taxon>
        <taxon>Fabeae</taxon>
        <taxon>Vicia</taxon>
    </lineage>
</organism>
<sequence>MNRKSTMSRPVFFPDDLIVEIISLLAVKPLVRFKCVSNSWNTLISDPSFEKFHLKRTTRSGNTHFTLITQHLTPIEGERSYHGDWSIIPYPITRLFHNPSSTIVTDSSHYFLTDWDYPGSRFIGSCNGLLCLLYLDYSYTHDTYWFRLWNPATRKISQQFGYSHHSRSGFTFKFACDDSTCTFKVVAYSFVQGRYTSQVKVFTIADNVWKNIDSFPIVPLAFEYQRWRSIWSDGCVFLNSTLNWLAIHKDIQKDLHNEYAPNFHSNWASLIRDITLDDLVIVSLHLGSETYNRFLLPKGFDELPPVEPTISVLGEWLCFSYFHKGTDMVIWKMEKFGIQESWIQFLKISYHVLRLYYDFSYNRLQLLPLFLSKDGDSLILCRTTCDEGEAIIYNWKDNSAQRIEVNVHKTIIDDKNRNYLYMRFANGYVESLISMKHSKLLVEETVKNHSTCFIRGLKRKQ</sequence>
<dbReference type="Pfam" id="PF00646">
    <property type="entry name" value="F-box"/>
    <property type="match status" value="1"/>
</dbReference>
<dbReference type="EMBL" id="OX451739">
    <property type="protein sequence ID" value="CAI8607046.1"/>
    <property type="molecule type" value="Genomic_DNA"/>
</dbReference>
<dbReference type="InterPro" id="IPR036047">
    <property type="entry name" value="F-box-like_dom_sf"/>
</dbReference>
<name>A0AAV1A9W0_VICFA</name>
<evidence type="ECO:0000259" key="1">
    <source>
        <dbReference type="SMART" id="SM00256"/>
    </source>
</evidence>
<evidence type="ECO:0000313" key="3">
    <source>
        <dbReference type="Proteomes" id="UP001157006"/>
    </source>
</evidence>
<keyword evidence="3" id="KW-1185">Reference proteome</keyword>
<dbReference type="AlphaFoldDB" id="A0AAV1A9W0"/>
<dbReference type="InterPro" id="IPR001810">
    <property type="entry name" value="F-box_dom"/>
</dbReference>
<dbReference type="PANTHER" id="PTHR31672:SF13">
    <property type="entry name" value="F-BOX PROTEIN CPR30-LIKE"/>
    <property type="match status" value="1"/>
</dbReference>